<protein>
    <submittedName>
        <fullName evidence="10">Amino acid adenylation domain protein</fullName>
    </submittedName>
</protein>
<dbReference type="GO" id="GO:0016874">
    <property type="term" value="F:ligase activity"/>
    <property type="evidence" value="ECO:0007669"/>
    <property type="project" value="UniProtKB-KW"/>
</dbReference>
<dbReference type="SUPFAM" id="SSF47336">
    <property type="entry name" value="ACP-like"/>
    <property type="match status" value="3"/>
</dbReference>
<dbReference type="Gene3D" id="3.30.559.10">
    <property type="entry name" value="Chloramphenicol acetyltransferase-like domain"/>
    <property type="match status" value="2"/>
</dbReference>
<dbReference type="InterPro" id="IPR057326">
    <property type="entry name" value="KR_dom"/>
</dbReference>
<dbReference type="GO" id="GO:0031177">
    <property type="term" value="F:phosphopantetheine binding"/>
    <property type="evidence" value="ECO:0007669"/>
    <property type="project" value="TreeGrafter"/>
</dbReference>
<evidence type="ECO:0000259" key="8">
    <source>
        <dbReference type="PROSITE" id="PS50075"/>
    </source>
</evidence>
<dbReference type="InterPro" id="IPR036291">
    <property type="entry name" value="NAD(P)-bd_dom_sf"/>
</dbReference>
<dbReference type="CDD" id="cd19535">
    <property type="entry name" value="Cyc_NRPS"/>
    <property type="match status" value="2"/>
</dbReference>
<comment type="cofactor">
    <cofactor evidence="1">
        <name>pantetheine 4'-phosphate</name>
        <dbReference type="ChEBI" id="CHEBI:47942"/>
    </cofactor>
</comment>
<evidence type="ECO:0000259" key="9">
    <source>
        <dbReference type="PROSITE" id="PS52004"/>
    </source>
</evidence>
<evidence type="ECO:0000313" key="10">
    <source>
        <dbReference type="EMBL" id="ADU25853.1"/>
    </source>
</evidence>
<keyword evidence="3" id="KW-0596">Phosphopantetheine</keyword>
<feature type="domain" description="Carrier" evidence="8">
    <location>
        <begin position="1176"/>
        <end position="1251"/>
    </location>
</feature>
<dbReference type="PROSITE" id="PS52004">
    <property type="entry name" value="KS3_2"/>
    <property type="match status" value="1"/>
</dbReference>
<dbReference type="Proteomes" id="UP000001551">
    <property type="component" value="Chromosome"/>
</dbReference>
<dbReference type="InterPro" id="IPR029479">
    <property type="entry name" value="Nitroreductase"/>
</dbReference>
<dbReference type="GO" id="GO:0005737">
    <property type="term" value="C:cytoplasm"/>
    <property type="evidence" value="ECO:0007669"/>
    <property type="project" value="TreeGrafter"/>
</dbReference>
<dbReference type="InterPro" id="IPR006162">
    <property type="entry name" value="Ppantetheine_attach_site"/>
</dbReference>
<dbReference type="eggNOG" id="COG0778">
    <property type="taxonomic scope" value="Bacteria"/>
</dbReference>
<dbReference type="GO" id="GO:0006633">
    <property type="term" value="P:fatty acid biosynthetic process"/>
    <property type="evidence" value="ECO:0007669"/>
    <property type="project" value="InterPro"/>
</dbReference>
<evidence type="ECO:0000256" key="1">
    <source>
        <dbReference type="ARBA" id="ARBA00001957"/>
    </source>
</evidence>
<proteinExistence type="predicted"/>
<evidence type="ECO:0000313" key="11">
    <source>
        <dbReference type="Proteomes" id="UP000001551"/>
    </source>
</evidence>
<dbReference type="InterPro" id="IPR018201">
    <property type="entry name" value="Ketoacyl_synth_AS"/>
</dbReference>
<feature type="domain" description="Ketosynthase family 3 (KS3)" evidence="9">
    <location>
        <begin position="37"/>
        <end position="464"/>
    </location>
</feature>
<dbReference type="Pfam" id="PF00501">
    <property type="entry name" value="AMP-binding"/>
    <property type="match status" value="3"/>
</dbReference>
<dbReference type="HOGENOM" id="CLU_224183_0_0_9"/>
<dbReference type="Gene3D" id="3.40.47.10">
    <property type="match status" value="1"/>
</dbReference>
<dbReference type="InterPro" id="IPR000873">
    <property type="entry name" value="AMP-dep_synth/lig_dom"/>
</dbReference>
<dbReference type="PANTHER" id="PTHR45527:SF10">
    <property type="entry name" value="PYOCHELIN SYNTHASE PCHF"/>
    <property type="match status" value="1"/>
</dbReference>
<dbReference type="PROSITE" id="PS00455">
    <property type="entry name" value="AMP_BINDING"/>
    <property type="match status" value="2"/>
</dbReference>
<dbReference type="Pfam" id="PF00668">
    <property type="entry name" value="Condensation"/>
    <property type="match status" value="2"/>
</dbReference>
<dbReference type="InterPro" id="IPR001242">
    <property type="entry name" value="Condensation_dom"/>
</dbReference>
<dbReference type="InterPro" id="IPR036736">
    <property type="entry name" value="ACP-like_sf"/>
</dbReference>
<feature type="domain" description="Carrier" evidence="8">
    <location>
        <begin position="3631"/>
        <end position="3706"/>
    </location>
</feature>
<evidence type="ECO:0000256" key="2">
    <source>
        <dbReference type="ARBA" id="ARBA00004924"/>
    </source>
</evidence>
<dbReference type="Pfam" id="PF02801">
    <property type="entry name" value="Ketoacyl-synt_C"/>
    <property type="match status" value="1"/>
</dbReference>
<dbReference type="PROSITE" id="PS00606">
    <property type="entry name" value="KS3_1"/>
    <property type="match status" value="1"/>
</dbReference>
<dbReference type="SUPFAM" id="SSF55469">
    <property type="entry name" value="FMN-dependent nitroreductase-like"/>
    <property type="match status" value="1"/>
</dbReference>
<dbReference type="STRING" id="663278.Ethha_0267"/>
<dbReference type="SUPFAM" id="SSF53901">
    <property type="entry name" value="Thiolase-like"/>
    <property type="match status" value="1"/>
</dbReference>
<evidence type="ECO:0000256" key="4">
    <source>
        <dbReference type="ARBA" id="ARBA00022553"/>
    </source>
</evidence>
<organism evidence="10 11">
    <name type="scientific">Ethanoligenens harbinense (strain DSM 18485 / JCM 12961 / CGMCC 1.5033 / YUAN-3)</name>
    <dbReference type="NCBI Taxonomy" id="663278"/>
    <lineage>
        <taxon>Bacteria</taxon>
        <taxon>Bacillati</taxon>
        <taxon>Bacillota</taxon>
        <taxon>Clostridia</taxon>
        <taxon>Eubacteriales</taxon>
        <taxon>Oscillospiraceae</taxon>
        <taxon>Ethanoligenens</taxon>
    </lineage>
</organism>
<dbReference type="SUPFAM" id="SSF51735">
    <property type="entry name" value="NAD(P)-binding Rossmann-fold domains"/>
    <property type="match status" value="2"/>
</dbReference>
<evidence type="ECO:0000256" key="6">
    <source>
        <dbReference type="ARBA" id="ARBA00022679"/>
    </source>
</evidence>
<dbReference type="InterPro" id="IPR045851">
    <property type="entry name" value="AMP-bd_C_sf"/>
</dbReference>
<dbReference type="RefSeq" id="WP_013484234.1">
    <property type="nucleotide sequence ID" value="NC_014828.1"/>
</dbReference>
<dbReference type="eggNOG" id="COG4221">
    <property type="taxonomic scope" value="Bacteria"/>
</dbReference>
<dbReference type="InterPro" id="IPR057737">
    <property type="entry name" value="Condensation_MtbB-like"/>
</dbReference>
<dbReference type="PROSITE" id="PS00012">
    <property type="entry name" value="PHOSPHOPANTETHEINE"/>
    <property type="match status" value="2"/>
</dbReference>
<dbReference type="InterPro" id="IPR016039">
    <property type="entry name" value="Thiolase-like"/>
</dbReference>
<dbReference type="eggNOG" id="COG3321">
    <property type="taxonomic scope" value="Bacteria"/>
</dbReference>
<dbReference type="Gene3D" id="3.40.50.720">
    <property type="entry name" value="NAD(P)-binding Rossmann-like Domain"/>
    <property type="match status" value="1"/>
</dbReference>
<dbReference type="InterPro" id="IPR010071">
    <property type="entry name" value="AA_adenyl_dom"/>
</dbReference>
<evidence type="ECO:0000256" key="5">
    <source>
        <dbReference type="ARBA" id="ARBA00022598"/>
    </source>
</evidence>
<dbReference type="SUPFAM" id="SSF56801">
    <property type="entry name" value="Acetyl-CoA synthetase-like"/>
    <property type="match status" value="2"/>
</dbReference>
<dbReference type="InterPro" id="IPR042099">
    <property type="entry name" value="ANL_N_sf"/>
</dbReference>
<dbReference type="InterPro" id="IPR009081">
    <property type="entry name" value="PP-bd_ACP"/>
</dbReference>
<dbReference type="PANTHER" id="PTHR45527">
    <property type="entry name" value="NONRIBOSOMAL PEPTIDE SYNTHETASE"/>
    <property type="match status" value="1"/>
</dbReference>
<sequence length="3906" mass="433784">MKEIYKQIAQMIKDGKIDKGSAALLLKQLRTEEKIRSRAIAVIGMALHFPHADTPDAFWNVLQNGMDCITAFPKNREAQISHYVSSVFHLDEPDYQSGGFLGHIDRFDDSFFHISPREAELMDPNQRLLLQTAVEAMEDAGYGGTQLDNTKTGVYIGYANVLKDSYQNIIFHERPDLIPQSIINNLSAELPSRIAYLLNLKGPTMVIDTACSSSLVCIHTACRAILNGDCEQALAGGIKLQLVPVNHESYRVGVETESGRTRTFDDQADGACMGEGVAVVFLKPLEKAVSDGDHVYAVVKGSAINQDGSTIGITAPNPEAQAEVLAAAWQNAGINPEALDYIVSHGTGTRLGDPVELKGIRAAFRRYTDKKQFCAIGSVKPNVGHLFECSGVANLIAGILALRHQQIPPSLHFQHPNRTVGFCGGPVYVNTKLRDWNVETGEKRLCGINSFGLSGTNCHVVLEEAPEPVAVACGATEGPRVFTLSAKSRASLSALLDSYRRFFADGTAPFDAACYTSNVGRGHYGYRIALLADDMRDLLRKMDRISAGAPGSVPDSGLFYGYHQLVPAGVHDAGTVTEAEIARQDELGRVLVERLAAEPGQENGAVLYRQLCELYVQGAHIDWRPLYPEDARRKIPLPAYCFDGRPCWIPANPQAKSHSDGFFSVRWTPKPIAPTAQAGSAVLVFAREESPAAQQIVRDLSDAGKTVTLIVRGDGAQQAEKTSANHLFAAPGDRARYETIFRETAPSHILLLLSPPEDDTAQAAGLSVLLSLVQAIGREAAVQLLLLGDYVYPVTGDEPYRHPQNAPLFGFLKGVEREYRNIRCRAIDADTDFDTTRLLEEMAAPDELPVIAYRGGRRYAEQLTESAPERYPASGMQIRDGGVYLITGGTGGIGLEMARFLAEKKRIVLILAGRTALPNRSEWDALAEHPDTGAPGEKIRRIRALERTGAHVLTECMDVSDPAAVRACLSRVKSAFGRLDGVIHAAGIAGNALLEDETLHNTLSVLKPKVSGAMNLLHAVQDEPLDFCLFFSSIATVLPAPGQAGYIAANAFLDACAGMKAGKSAVVKVINWSTWKETGMAFRHHVNMDTIFESLPTETALAYFDAVWDRAFDRLLIGRPNPKLMFLMEKEPILLSETIDRGHVNREAAAAVQTVRPVLARANVQGAPELLGKSSDAYTPTEQKLAGYLYSTLGFDRVNVYDNFFEMGMDSISIVRLTDEIKKDFQISLAFSVFLDNPTIYNVAKAIDVGAGVRTEKPDTVVPPSGHGDHFQAFPLSKVQASYLFGREKKYELGGIATHAYMEIRTERDIPRLNRALRKLIERHDMLRAVILPDGTQKFLESCPDYSIRCDDLSGLGAEEAGRHVQALRDRMSHRVYLAGEWPLFEIRACRMDHNTNLLFISIDMLIADAVSLEIIINELTEYYEDETLSLPQLQYSFRDYQITLARQADSPEYARDKAYWLERLELFPDAPRLPYRTALSAISHVRFRRLEHLFSKQETDRVNELAHRHGVTLSAALCCAYAFILSLYCNQRSLAINLATFNRKQLHPEVDQLVGDFTSVILLATELDFDRDFWANAQRLQSTMMEGLEHRLYEGVEFIGELAQKNGTPNAAVMPVVFTSMLYQGAGSSIGKLGQITYAISQTSQVVLDNQVREVDGALQFNWDYVESAFEPQEIEKIFDGYISYIQSVAAGRIDAPVLNEDDRRLIEAYNHTEWACAPASPAELFEKQAAARPEATAVICEGERITYGDLDARSNRLANYLKSHGVSRGNTVGILSARQIETIVNILAVLKCRAAYVPIDPGYPKSRCDYILENSCADLLIETDFYKEHDVGQYPADRLPEACVPDDVAYLIYTSGSTGKPKGVIISNKSACNTVLDMNRRFHVTERDIFLGISSLCFDLSVYDVFGALSCGGALVMVPDQHDIGHLIETVAQQRVTIWNSVPAIMNLAVEFCENDPDARLSSLRLVLLSGDWIPLKLPDRIRRHAPDAQTISLGGATEGSIWSIYYPIDAVDAGWRSIPYGMPLANQTIYIVSGDGRLCPVATPGEICIGGIGVANGYANNEAQTTASFIAHPQLGRLYKTGDFGILTSAGYVEFLGRRDAQVKINGYRVELSEVEKCIEGLAGVEAAKAVVLQGKGGSHVIGAFVKAGRDVTAQAVQQHAAAHLPRYMVPTTISILEAFPLTFNGKVDVKKLSATVEPEQQTVRETGASNQTEERLIRIFKETLHLEAVGIHTSFFDMGVNSIQIIQIANKIHTVFNKKIAFKDFIDKENISELASLLQDTEQAAEDEVTYRSVAPDLANLNEPFPLTQVQTAYLMGREKIFELGGVSTHGYAEMENALEPDRLNAALEKLIARHPMMRMVILENGMQQILKYVPKYRIEVVDLRGLPDEEKQQRLMDERARMSHYIFDPGKWPLFDLRIYRLENAKNAMFVGYDLLMADGMSIQVISRELMAYYEHPDTDLHPIFFSFRDYVLALEDFKQNSKTYQSDRAYWLEKLEDFPFSPALPLKMPPSEVEQPHFRRLSKVFGQRDWSRIKEFAASQSVTPSSLICSIYAKVLAFWSNSNRFALNLTVFNRYPFHEDVNAVIGDFTSVLLLDISLNPGHTLVETAQQTQKTIMSALQHRHYEGVDFIRDIAKRYNLERKAIMPVVFTSMIFGEMDHPEPYRSKLGKIEMSVSQTSQVYLDNQVSDSGNQLTITWDYVEELFDPDVVAKMFDQYTGMLTQILEGPVTGSIGVDQDAFRQILDYNQTQKPMTETTLAELMERQAALHAEQIAVMCEGISVSYGELSRKSNRIARYLKSKGIARGAFVGVLTARRIESVANILGVLKAGAAYVPINPDYPQKRREYMYDNCGCSLLLVPDTYEEEQLERLDDSAMLDGRPEDVAYVIHTSGSTGNPKGVVISNQAACNTILDINEKFGVSGQDRILGISSMCFDLSVYDLFGAFAAGATLVIVPDQRDIAHLLELVEREKITVWNSVPAIMELAVGQLNRETGAEPPRMVQAAARPSAMAPRENELYYWSPAVHWTERDGHIMAGDYVCPDEMAKLMPAFYFRAQAGATLAELAQLYGAQSDSFPHFLKELTEHRVLVNSILPPDEIFAQQNKMFVNPYAEDIIYNYEANLRFKEEQLNRTVVRGGKPVTFPNRYQYPPSIANRRSVRDYDTERPVPFDTLCAFLSVMHQNVEDRHYQYYYASAGGLYPIDIYLHVKPGRVENLEQGIYYYNPVANSLQLVEPNPTLTEAAHYYTNKKIFKSSAFSVFFLYNAGANMPKYAGKGYFYAILDAGILAATLTHTAELIHLGTCSIGDMMFRKVEADFHLNCNQVWVHTMEVGLKKAENGTAPEMIETITVNRLESGPAEQTVEQKTEETPSFRAGQWDAASLRLVLLSGDWIPLHLAGQIKTACPNAQIISLGGATEASIWSIYYPIRAVKTEWSSIPYGMPLANQTIYIMGLDEELCPIGTPGEIMIGGAGVAEAYINDEQKTQAAFVVHPKLGRLYKTGDYGIFRPEGYVEFLGRKDSQIEIGGHRIELGEITANLEQNPNTAKCVSVPYTDTNGIEQICSYVVLKNAVLISELRAYLKERLPDYMVPARILEVNEIPLTDNGKLNTKALPDPRLFGRETASYEGPSTEIEQKLEAIVAQYVGTGKVSVTDDIFEAVGNSVILIQMHQEIDRMYPGIVKVVDLFNRPTIRQIAAFIQETSAQRHKRRYPPICLPENWFVPKNVAKPCQADIAIRESQYAALARAARHFSTPIGTLVFISFAYALAGMTAQETLHLPGVINRTNQMELFEIDFSGKSSFSELLEDQQAVKIVQTGPFTNRADDWVDKGKYAIVPLVYNKSLLNSNVALSEQYDLCLAFDENSGTRELSAEIRSSRLAPEKLRSLVGVLGKTLELLTKETAL</sequence>
<dbReference type="Gene3D" id="3.30.559.30">
    <property type="entry name" value="Nonribosomal peptide synthetase, condensation domain"/>
    <property type="match status" value="2"/>
</dbReference>
<dbReference type="InterPro" id="IPR020051">
    <property type="entry name" value="SagB-type_dehydrogenase"/>
</dbReference>
<dbReference type="CDD" id="cd08953">
    <property type="entry name" value="KR_2_SDR_x"/>
    <property type="match status" value="1"/>
</dbReference>
<dbReference type="SUPFAM" id="SSF52777">
    <property type="entry name" value="CoA-dependent acyltransferases"/>
    <property type="match status" value="4"/>
</dbReference>
<keyword evidence="11" id="KW-1185">Reference proteome</keyword>
<gene>
    <name evidence="10" type="ordered locus">Ethha_0267</name>
</gene>
<comment type="pathway">
    <text evidence="2">Siderophore biosynthesis.</text>
</comment>
<dbReference type="CDD" id="cd02142">
    <property type="entry name" value="McbC_SagB-like_oxidoreductase"/>
    <property type="match status" value="1"/>
</dbReference>
<dbReference type="eggNOG" id="COG1020">
    <property type="taxonomic scope" value="Bacteria"/>
</dbReference>
<dbReference type="Pfam" id="PF00881">
    <property type="entry name" value="Nitroreductase"/>
    <property type="match status" value="1"/>
</dbReference>
<reference evidence="10 11" key="1">
    <citation type="submission" date="2010-12" db="EMBL/GenBank/DDBJ databases">
        <title>Complete sequence of Ethanoligenens harbinense YUAN-3.</title>
        <authorList>
            <person name="Lucas S."/>
            <person name="Copeland A."/>
            <person name="Lapidus A."/>
            <person name="Cheng J.-F."/>
            <person name="Bruce D."/>
            <person name="Goodwin L."/>
            <person name="Pitluck S."/>
            <person name="Chertkov O."/>
            <person name="Misra M."/>
            <person name="Detter J.C."/>
            <person name="Han C."/>
            <person name="Tapia R."/>
            <person name="Land M."/>
            <person name="Hauser L."/>
            <person name="Jeffries C."/>
            <person name="Kyrpides N."/>
            <person name="Ivanova N."/>
            <person name="Mikhailova N."/>
            <person name="Wang A."/>
            <person name="Mouttaki H."/>
            <person name="He Z."/>
            <person name="Zhou J."/>
            <person name="Hemme C.L."/>
            <person name="Woyke T."/>
        </authorList>
    </citation>
    <scope>NUCLEOTIDE SEQUENCE [LARGE SCALE GENOMIC DNA]</scope>
    <source>
        <strain evidence="11">DSM 18485 / JCM 12961 / CGMCC 1.5033 / YUAN-3</strain>
    </source>
</reference>
<dbReference type="Pfam" id="PF13193">
    <property type="entry name" value="AMP-binding_C"/>
    <property type="match status" value="1"/>
</dbReference>
<dbReference type="Pfam" id="PF16197">
    <property type="entry name" value="KAsynt_C_assoc"/>
    <property type="match status" value="1"/>
</dbReference>
<evidence type="ECO:0000256" key="7">
    <source>
        <dbReference type="ARBA" id="ARBA00023194"/>
    </source>
</evidence>
<feature type="domain" description="Carrier" evidence="8">
    <location>
        <begin position="2211"/>
        <end position="2286"/>
    </location>
</feature>
<dbReference type="SMART" id="SM00825">
    <property type="entry name" value="PKS_KS"/>
    <property type="match status" value="1"/>
</dbReference>
<dbReference type="InterPro" id="IPR014031">
    <property type="entry name" value="Ketoacyl_synth_C"/>
</dbReference>
<dbReference type="InterPro" id="IPR025110">
    <property type="entry name" value="AMP-bd_C"/>
</dbReference>
<dbReference type="NCBIfam" id="TIGR03605">
    <property type="entry name" value="antibiot_sagB"/>
    <property type="match status" value="1"/>
</dbReference>
<dbReference type="CDD" id="cd00833">
    <property type="entry name" value="PKS"/>
    <property type="match status" value="1"/>
</dbReference>
<keyword evidence="4" id="KW-0597">Phosphoprotein</keyword>
<dbReference type="SMART" id="SM00822">
    <property type="entry name" value="PKS_KR"/>
    <property type="match status" value="1"/>
</dbReference>
<dbReference type="NCBIfam" id="TIGR01733">
    <property type="entry name" value="AA-adenyl-dom"/>
    <property type="match status" value="1"/>
</dbReference>
<dbReference type="Gene3D" id="3.40.109.10">
    <property type="entry name" value="NADH Oxidase"/>
    <property type="match status" value="1"/>
</dbReference>
<dbReference type="EMBL" id="CP002400">
    <property type="protein sequence ID" value="ADU25853.1"/>
    <property type="molecule type" value="Genomic_DNA"/>
</dbReference>
<dbReference type="InterPro" id="IPR020841">
    <property type="entry name" value="PKS_Beta-ketoAc_synthase_dom"/>
</dbReference>
<keyword evidence="6" id="KW-0808">Transferase</keyword>
<dbReference type="Pfam" id="PF00550">
    <property type="entry name" value="PP-binding"/>
    <property type="match status" value="2"/>
</dbReference>
<dbReference type="Gene3D" id="1.10.1240.100">
    <property type="match status" value="1"/>
</dbReference>
<dbReference type="GO" id="GO:0017000">
    <property type="term" value="P:antibiotic biosynthetic process"/>
    <property type="evidence" value="ECO:0007669"/>
    <property type="project" value="UniProtKB-KW"/>
</dbReference>
<dbReference type="GO" id="GO:0043041">
    <property type="term" value="P:amino acid activation for nonribosomal peptide biosynthetic process"/>
    <property type="evidence" value="ECO:0007669"/>
    <property type="project" value="TreeGrafter"/>
</dbReference>
<dbReference type="InterPro" id="IPR023213">
    <property type="entry name" value="CAT-like_dom_sf"/>
</dbReference>
<evidence type="ECO:0000256" key="3">
    <source>
        <dbReference type="ARBA" id="ARBA00022450"/>
    </source>
</evidence>
<dbReference type="GO" id="GO:0016491">
    <property type="term" value="F:oxidoreductase activity"/>
    <property type="evidence" value="ECO:0007669"/>
    <property type="project" value="InterPro"/>
</dbReference>
<dbReference type="InterPro" id="IPR013968">
    <property type="entry name" value="PKS_KR"/>
</dbReference>
<dbReference type="Gene3D" id="3.40.50.12780">
    <property type="entry name" value="N-terminal domain of ligase-like"/>
    <property type="match status" value="3"/>
</dbReference>
<dbReference type="InterPro" id="IPR000415">
    <property type="entry name" value="Nitroreductase-like"/>
</dbReference>
<dbReference type="FunFam" id="3.30.559.10:FF:000023">
    <property type="entry name" value="Non-ribosomal peptide synthetase"/>
    <property type="match status" value="2"/>
</dbReference>
<dbReference type="InterPro" id="IPR020845">
    <property type="entry name" value="AMP-binding_CS"/>
</dbReference>
<dbReference type="NCBIfam" id="NF003417">
    <property type="entry name" value="PRK04813.1"/>
    <property type="match status" value="3"/>
</dbReference>
<keyword evidence="5" id="KW-0436">Ligase</keyword>
<dbReference type="PROSITE" id="PS50075">
    <property type="entry name" value="CARRIER"/>
    <property type="match status" value="3"/>
</dbReference>
<accession>E6U7B8</accession>
<dbReference type="KEGG" id="eha:Ethha_0267"/>
<dbReference type="Gene3D" id="1.10.1200.10">
    <property type="entry name" value="ACP-like"/>
    <property type="match status" value="3"/>
</dbReference>
<name>E6U7B8_ETHHY</name>
<dbReference type="GO" id="GO:0044550">
    <property type="term" value="P:secondary metabolite biosynthetic process"/>
    <property type="evidence" value="ECO:0007669"/>
    <property type="project" value="TreeGrafter"/>
</dbReference>
<dbReference type="Gene3D" id="3.30.300.30">
    <property type="match status" value="2"/>
</dbReference>
<dbReference type="Pfam" id="PF08659">
    <property type="entry name" value="KR"/>
    <property type="match status" value="1"/>
</dbReference>
<dbReference type="InterPro" id="IPR032821">
    <property type="entry name" value="PKS_assoc"/>
</dbReference>
<dbReference type="FunFam" id="3.30.559.30:FF:000006">
    <property type="entry name" value="Yersiniabactin polyketide/non-ribosomal peptide synthetase"/>
    <property type="match status" value="2"/>
</dbReference>
<dbReference type="InterPro" id="IPR014030">
    <property type="entry name" value="Ketoacyl_synth_N"/>
</dbReference>
<dbReference type="Pfam" id="PF00109">
    <property type="entry name" value="ketoacyl-synt"/>
    <property type="match status" value="1"/>
</dbReference>
<dbReference type="GO" id="GO:0004315">
    <property type="term" value="F:3-oxoacyl-[acyl-carrier-protein] synthase activity"/>
    <property type="evidence" value="ECO:0007669"/>
    <property type="project" value="InterPro"/>
</dbReference>
<keyword evidence="7" id="KW-0045">Antibiotic biosynthesis</keyword>